<keyword evidence="2" id="KW-0472">Membrane</keyword>
<keyword evidence="2" id="KW-0812">Transmembrane</keyword>
<dbReference type="Pfam" id="PF03067">
    <property type="entry name" value="LPMO_10"/>
    <property type="match status" value="1"/>
</dbReference>
<proteinExistence type="predicted"/>
<keyword evidence="2" id="KW-1133">Transmembrane helix</keyword>
<dbReference type="EMBL" id="CAJVCH010517807">
    <property type="protein sequence ID" value="CAG7821655.1"/>
    <property type="molecule type" value="Genomic_DNA"/>
</dbReference>
<dbReference type="PANTHER" id="PTHR21113">
    <property type="entry name" value="AGAP001705-PA"/>
    <property type="match status" value="1"/>
</dbReference>
<accession>A0A8J2KUH4</accession>
<sequence>MGHGRLIEPPSRSSMWRYGFNTTANYNDHELYCGGLARQHKKNEGKCGVCGDAYDMPSPRPNEAGGIYGQGIIVRKYRQNSIIRIKVELTANHKGAFEFRVCPNNNPKKVVSQKCLDNYLLEQANNEGPRYYPSEGTKVFEARYLLPRGLTCTQCVMQWRYIAGNNWGTCANGTEGVGCGPQEEFRACSDVSIQDHAGKASSDEDNTDDNIVDTDKLEEFTTTTERPAEDGKREPVVWPFIMALVALMVAALIFGSLIGWFYRKEVFQYARETISKPSWKFTGSGDQGLPTTHRPPVPPPRSKNKSPMDLHNSLPPRKQLTPDVISQPMQVTINGLAV</sequence>
<keyword evidence="5" id="KW-1185">Reference proteome</keyword>
<feature type="transmembrane region" description="Helical" evidence="2">
    <location>
        <begin position="236"/>
        <end position="262"/>
    </location>
</feature>
<gene>
    <name evidence="4" type="ORF">AFUS01_LOCUS31982</name>
</gene>
<feature type="region of interest" description="Disordered" evidence="1">
    <location>
        <begin position="280"/>
        <end position="321"/>
    </location>
</feature>
<dbReference type="Proteomes" id="UP000708208">
    <property type="component" value="Unassembled WGS sequence"/>
</dbReference>
<evidence type="ECO:0000256" key="2">
    <source>
        <dbReference type="SAM" id="Phobius"/>
    </source>
</evidence>
<dbReference type="InterPro" id="IPR004302">
    <property type="entry name" value="Cellulose/chitin-bd_N"/>
</dbReference>
<organism evidence="4 5">
    <name type="scientific">Allacma fusca</name>
    <dbReference type="NCBI Taxonomy" id="39272"/>
    <lineage>
        <taxon>Eukaryota</taxon>
        <taxon>Metazoa</taxon>
        <taxon>Ecdysozoa</taxon>
        <taxon>Arthropoda</taxon>
        <taxon>Hexapoda</taxon>
        <taxon>Collembola</taxon>
        <taxon>Symphypleona</taxon>
        <taxon>Sminthuridae</taxon>
        <taxon>Allacma</taxon>
    </lineage>
</organism>
<name>A0A8J2KUH4_9HEXA</name>
<dbReference type="PANTHER" id="PTHR21113:SF4">
    <property type="entry name" value="CHITIN-BINDING TYPE-4 DOMAIN-CONTAINING PROTEIN"/>
    <property type="match status" value="1"/>
</dbReference>
<dbReference type="AlphaFoldDB" id="A0A8J2KUH4"/>
<evidence type="ECO:0000256" key="1">
    <source>
        <dbReference type="SAM" id="MobiDB-lite"/>
    </source>
</evidence>
<protein>
    <recommendedName>
        <fullName evidence="3">Chitin-binding type-4 domain-containing protein</fullName>
    </recommendedName>
</protein>
<evidence type="ECO:0000259" key="3">
    <source>
        <dbReference type="Pfam" id="PF03067"/>
    </source>
</evidence>
<evidence type="ECO:0000313" key="5">
    <source>
        <dbReference type="Proteomes" id="UP000708208"/>
    </source>
</evidence>
<comment type="caution">
    <text evidence="4">The sequence shown here is derived from an EMBL/GenBank/DDBJ whole genome shotgun (WGS) entry which is preliminary data.</text>
</comment>
<reference evidence="4" key="1">
    <citation type="submission" date="2021-06" db="EMBL/GenBank/DDBJ databases">
        <authorList>
            <person name="Hodson N. C."/>
            <person name="Mongue J. A."/>
            <person name="Jaron S. K."/>
        </authorList>
    </citation>
    <scope>NUCLEOTIDE SEQUENCE</scope>
</reference>
<feature type="domain" description="Chitin-binding type-4" evidence="3">
    <location>
        <begin position="3"/>
        <end position="191"/>
    </location>
</feature>
<dbReference type="OrthoDB" id="64893at2759"/>
<evidence type="ECO:0000313" key="4">
    <source>
        <dbReference type="EMBL" id="CAG7821655.1"/>
    </source>
</evidence>